<reference evidence="5" key="1">
    <citation type="submission" date="2023-07" db="EMBL/GenBank/DDBJ databases">
        <title>The genome sequence of Rhodocytophaga aerolata KACC 12507.</title>
        <authorList>
            <person name="Zhang X."/>
        </authorList>
    </citation>
    <scope>NUCLEOTIDE SEQUENCE</scope>
    <source>
        <strain evidence="5">KACC 12507</strain>
    </source>
</reference>
<sequence>MSTSRKLVTIQTPPAQQGFLGAGHMARPVIQVDFSESDPFIMLMDDWLDKQDEEPVGGPHPHAGFETVSLLLEGQIGDSAHQMTGGDLQLMTAGSGIIHTETIDKKARLRLLQLWLNLPKKDRWAKPRVQNLPLAHVPTVSESGVEIKVYSGSFAGITSPIENYVPLIIADIHLQAGITTRQNIPASYTTFLYVIDGGVQVGEDEKHLVQDQVGWLDRLSDPGQSELKLKATDKGARVILYAGQPQGDPIVSHGPFIGDTQEDIRRLYQEFRQGKMGHISAVAESQHLNW</sequence>
<comment type="similarity">
    <text evidence="1 2">Belongs to the pirin family.</text>
</comment>
<dbReference type="InterPro" id="IPR011051">
    <property type="entry name" value="RmlC_Cupin_sf"/>
</dbReference>
<feature type="domain" description="Pirin N-terminal" evidence="3">
    <location>
        <begin position="57"/>
        <end position="116"/>
    </location>
</feature>
<gene>
    <name evidence="5" type="ORF">Q0590_19230</name>
</gene>
<dbReference type="InterPro" id="IPR012093">
    <property type="entry name" value="Pirin"/>
</dbReference>
<accession>A0ABT8R8J6</accession>
<comment type="caution">
    <text evidence="5">The sequence shown here is derived from an EMBL/GenBank/DDBJ whole genome shotgun (WGS) entry which is preliminary data.</text>
</comment>
<dbReference type="InterPro" id="IPR008778">
    <property type="entry name" value="Pirin_C_dom"/>
</dbReference>
<dbReference type="RefSeq" id="WP_302039217.1">
    <property type="nucleotide sequence ID" value="NZ_JAUKPO010000011.1"/>
</dbReference>
<dbReference type="EMBL" id="JAUKPO010000011">
    <property type="protein sequence ID" value="MDO1448417.1"/>
    <property type="molecule type" value="Genomic_DNA"/>
</dbReference>
<evidence type="ECO:0000256" key="1">
    <source>
        <dbReference type="ARBA" id="ARBA00008416"/>
    </source>
</evidence>
<dbReference type="InterPro" id="IPR003829">
    <property type="entry name" value="Pirin_N_dom"/>
</dbReference>
<evidence type="ECO:0000259" key="3">
    <source>
        <dbReference type="Pfam" id="PF02678"/>
    </source>
</evidence>
<organism evidence="5 6">
    <name type="scientific">Rhodocytophaga aerolata</name>
    <dbReference type="NCBI Taxonomy" id="455078"/>
    <lineage>
        <taxon>Bacteria</taxon>
        <taxon>Pseudomonadati</taxon>
        <taxon>Bacteroidota</taxon>
        <taxon>Cytophagia</taxon>
        <taxon>Cytophagales</taxon>
        <taxon>Rhodocytophagaceae</taxon>
        <taxon>Rhodocytophaga</taxon>
    </lineage>
</organism>
<evidence type="ECO:0000313" key="6">
    <source>
        <dbReference type="Proteomes" id="UP001168528"/>
    </source>
</evidence>
<evidence type="ECO:0000259" key="4">
    <source>
        <dbReference type="Pfam" id="PF05726"/>
    </source>
</evidence>
<dbReference type="PIRSF" id="PIRSF006232">
    <property type="entry name" value="Pirin"/>
    <property type="match status" value="1"/>
</dbReference>
<evidence type="ECO:0000256" key="2">
    <source>
        <dbReference type="RuleBase" id="RU003457"/>
    </source>
</evidence>
<dbReference type="CDD" id="cd02247">
    <property type="entry name" value="cupin_pirin_C"/>
    <property type="match status" value="1"/>
</dbReference>
<dbReference type="PANTHER" id="PTHR13903:SF8">
    <property type="entry name" value="PIRIN"/>
    <property type="match status" value="1"/>
</dbReference>
<proteinExistence type="inferred from homology"/>
<dbReference type="PANTHER" id="PTHR13903">
    <property type="entry name" value="PIRIN-RELATED"/>
    <property type="match status" value="1"/>
</dbReference>
<dbReference type="Gene3D" id="2.60.120.10">
    <property type="entry name" value="Jelly Rolls"/>
    <property type="match status" value="2"/>
</dbReference>
<name>A0ABT8R8J6_9BACT</name>
<dbReference type="Pfam" id="PF02678">
    <property type="entry name" value="Pirin"/>
    <property type="match status" value="1"/>
</dbReference>
<dbReference type="SUPFAM" id="SSF51182">
    <property type="entry name" value="RmlC-like cupins"/>
    <property type="match status" value="1"/>
</dbReference>
<evidence type="ECO:0000313" key="5">
    <source>
        <dbReference type="EMBL" id="MDO1448417.1"/>
    </source>
</evidence>
<feature type="domain" description="Pirin C-terminal" evidence="4">
    <location>
        <begin position="170"/>
        <end position="277"/>
    </location>
</feature>
<dbReference type="Proteomes" id="UP001168528">
    <property type="component" value="Unassembled WGS sequence"/>
</dbReference>
<dbReference type="InterPro" id="IPR014710">
    <property type="entry name" value="RmlC-like_jellyroll"/>
</dbReference>
<protein>
    <submittedName>
        <fullName evidence="5">Pirin-like C-terminal cupin domain-containing protein</fullName>
    </submittedName>
</protein>
<keyword evidence="6" id="KW-1185">Reference proteome</keyword>
<dbReference type="Pfam" id="PF05726">
    <property type="entry name" value="Pirin_C"/>
    <property type="match status" value="1"/>
</dbReference>